<dbReference type="AlphaFoldDB" id="A0A7N2N4K5"/>
<accession>A0A7N2N4K5</accession>
<dbReference type="InParanoid" id="A0A7N2N4K5"/>
<dbReference type="Gramene" id="QL12p030312:mrna">
    <property type="protein sequence ID" value="QL12p030312:mrna"/>
    <property type="gene ID" value="QL12p030312"/>
</dbReference>
<keyword evidence="3" id="KW-1185">Reference proteome</keyword>
<evidence type="ECO:0000313" key="2">
    <source>
        <dbReference type="EnsemblPlants" id="QL12p030312:mrna"/>
    </source>
</evidence>
<dbReference type="EnsemblPlants" id="QL12p030312:mrna">
    <property type="protein sequence ID" value="QL12p030312:mrna"/>
    <property type="gene ID" value="QL12p030312"/>
</dbReference>
<evidence type="ECO:0000313" key="3">
    <source>
        <dbReference type="Proteomes" id="UP000594261"/>
    </source>
</evidence>
<dbReference type="Proteomes" id="UP000594261">
    <property type="component" value="Chromosome 12"/>
</dbReference>
<protein>
    <submittedName>
        <fullName evidence="2">Uncharacterized protein</fullName>
    </submittedName>
</protein>
<feature type="compositionally biased region" description="Low complexity" evidence="1">
    <location>
        <begin position="11"/>
        <end position="23"/>
    </location>
</feature>
<reference evidence="2" key="2">
    <citation type="submission" date="2021-01" db="UniProtKB">
        <authorList>
            <consortium name="EnsemblPlants"/>
        </authorList>
    </citation>
    <scope>IDENTIFICATION</scope>
</reference>
<reference evidence="2 3" key="1">
    <citation type="journal article" date="2016" name="G3 (Bethesda)">
        <title>First Draft Assembly and Annotation of the Genome of a California Endemic Oak Quercus lobata Nee (Fagaceae).</title>
        <authorList>
            <person name="Sork V.L."/>
            <person name="Fitz-Gibbon S.T."/>
            <person name="Puiu D."/>
            <person name="Crepeau M."/>
            <person name="Gugger P.F."/>
            <person name="Sherman R."/>
            <person name="Stevens K."/>
            <person name="Langley C.H."/>
            <person name="Pellegrini M."/>
            <person name="Salzberg S.L."/>
        </authorList>
    </citation>
    <scope>NUCLEOTIDE SEQUENCE [LARGE SCALE GENOMIC DNA]</scope>
    <source>
        <strain evidence="2 3">cv. SW786</strain>
    </source>
</reference>
<dbReference type="EMBL" id="LRBV02000012">
    <property type="status" value="NOT_ANNOTATED_CDS"/>
    <property type="molecule type" value="Genomic_DNA"/>
</dbReference>
<organism evidence="2 3">
    <name type="scientific">Quercus lobata</name>
    <name type="common">Valley oak</name>
    <dbReference type="NCBI Taxonomy" id="97700"/>
    <lineage>
        <taxon>Eukaryota</taxon>
        <taxon>Viridiplantae</taxon>
        <taxon>Streptophyta</taxon>
        <taxon>Embryophyta</taxon>
        <taxon>Tracheophyta</taxon>
        <taxon>Spermatophyta</taxon>
        <taxon>Magnoliopsida</taxon>
        <taxon>eudicotyledons</taxon>
        <taxon>Gunneridae</taxon>
        <taxon>Pentapetalae</taxon>
        <taxon>rosids</taxon>
        <taxon>fabids</taxon>
        <taxon>Fagales</taxon>
        <taxon>Fagaceae</taxon>
        <taxon>Quercus</taxon>
    </lineage>
</organism>
<proteinExistence type="predicted"/>
<feature type="region of interest" description="Disordered" evidence="1">
    <location>
        <begin position="1"/>
        <end position="31"/>
    </location>
</feature>
<evidence type="ECO:0000256" key="1">
    <source>
        <dbReference type="SAM" id="MobiDB-lite"/>
    </source>
</evidence>
<sequence length="154" mass="17796">MINRMFRRNDSSTSIRSSSTNPSEIPQEDGTINSESYQLSDLDQKLGDWNIPKVPTTQVYKSLSWSLKKSFRTDYHVRTIEQVYSINKEYETCYLLSPAAMKAHRENGHRFLHIGLLQVGVKPLIREGDKSVLASSETLKPEDQDIFDALWRSW</sequence>
<dbReference type="OMA" id="AHRENGH"/>
<name>A0A7N2N4K5_QUELO</name>